<keyword evidence="6" id="KW-0902">Two-component regulatory system</keyword>
<name>D1B0H4_SULD5</name>
<dbReference type="InterPro" id="IPR004358">
    <property type="entry name" value="Sig_transdc_His_kin-like_C"/>
</dbReference>
<dbReference type="EC" id="2.7.13.3" evidence="2"/>
<dbReference type="Gene3D" id="3.30.565.10">
    <property type="entry name" value="Histidine kinase-like ATPase, C-terminal domain"/>
    <property type="match status" value="1"/>
</dbReference>
<evidence type="ECO:0000313" key="10">
    <source>
        <dbReference type="Proteomes" id="UP000002222"/>
    </source>
</evidence>
<comment type="catalytic activity">
    <reaction evidence="1">
        <text>ATP + protein L-histidine = ADP + protein N-phospho-L-histidine.</text>
        <dbReference type="EC" id="2.7.13.3"/>
    </reaction>
</comment>
<dbReference type="OrthoDB" id="9761634at2"/>
<dbReference type="CDD" id="cd00082">
    <property type="entry name" value="HisKA"/>
    <property type="match status" value="1"/>
</dbReference>
<dbReference type="GO" id="GO:0005524">
    <property type="term" value="F:ATP binding"/>
    <property type="evidence" value="ECO:0007669"/>
    <property type="project" value="UniProtKB-KW"/>
</dbReference>
<dbReference type="PRINTS" id="PR00344">
    <property type="entry name" value="BCTRLSENSOR"/>
</dbReference>
<evidence type="ECO:0000256" key="2">
    <source>
        <dbReference type="ARBA" id="ARBA00012438"/>
    </source>
</evidence>
<dbReference type="InterPro" id="IPR003594">
    <property type="entry name" value="HATPase_dom"/>
</dbReference>
<dbReference type="AlphaFoldDB" id="D1B0H4"/>
<dbReference type="InterPro" id="IPR003661">
    <property type="entry name" value="HisK_dim/P_dom"/>
</dbReference>
<dbReference type="EMBL" id="CP001816">
    <property type="protein sequence ID" value="ACZ11293.1"/>
    <property type="molecule type" value="Genomic_DNA"/>
</dbReference>
<dbReference type="STRING" id="525898.Sdel_0256"/>
<dbReference type="GO" id="GO:0000155">
    <property type="term" value="F:phosphorelay sensor kinase activity"/>
    <property type="evidence" value="ECO:0007669"/>
    <property type="project" value="InterPro"/>
</dbReference>
<evidence type="ECO:0000256" key="1">
    <source>
        <dbReference type="ARBA" id="ARBA00000085"/>
    </source>
</evidence>
<dbReference type="GO" id="GO:0016036">
    <property type="term" value="P:cellular response to phosphate starvation"/>
    <property type="evidence" value="ECO:0007669"/>
    <property type="project" value="TreeGrafter"/>
</dbReference>
<sequence length="379" mass="43663" precursor="true">MKNETKNALLFAIILTFLTLLLVSFPLFQYLSVSLRLHQLTQENQLKAYAKEIEQSIQGILPVQKTFLFPRSILYKVALVDEKEQIVFSLIEEPIPLMNSSFVPHNGALFYQHPLAPNLLHVKSLIIQKEISHARLFLESLWMVGVILIGMFLFTTLLLKLLLKPYVETSTRMQHFFTDVMHELKTPLGIMQLNLESLAQHLHNKQLSRSLAALSTLSTLYEDLEYLIKNKTITYTKELLDISHFLEERIAYFEALSSSKAIRIVSSIASHHTLHINRIEFQRIIDNTITNAIKYSPPQTTLFIALYENTDGLYLSFKDEGMGIKDVEKIFERHYRGDIYKGGFGIGLSIVKSICDKYKMVIEVKSEEKKGSEFVYKLK</sequence>
<dbReference type="SUPFAM" id="SSF55874">
    <property type="entry name" value="ATPase domain of HSP90 chaperone/DNA topoisomerase II/histidine kinase"/>
    <property type="match status" value="1"/>
</dbReference>
<evidence type="ECO:0000256" key="3">
    <source>
        <dbReference type="ARBA" id="ARBA00022553"/>
    </source>
</evidence>
<dbReference type="Proteomes" id="UP000002222">
    <property type="component" value="Chromosome"/>
</dbReference>
<dbReference type="InterPro" id="IPR036097">
    <property type="entry name" value="HisK_dim/P_sf"/>
</dbReference>
<evidence type="ECO:0000313" key="9">
    <source>
        <dbReference type="EMBL" id="ACZ11293.1"/>
    </source>
</evidence>
<dbReference type="RefSeq" id="WP_012856059.1">
    <property type="nucleotide sequence ID" value="NC_013512.1"/>
</dbReference>
<evidence type="ECO:0000259" key="8">
    <source>
        <dbReference type="PROSITE" id="PS50109"/>
    </source>
</evidence>
<keyword evidence="7" id="KW-1133">Transmembrane helix</keyword>
<dbReference type="InterPro" id="IPR050351">
    <property type="entry name" value="BphY/WalK/GraS-like"/>
</dbReference>
<accession>D1B0H4</accession>
<dbReference type="SMART" id="SM00388">
    <property type="entry name" value="HisKA"/>
    <property type="match status" value="1"/>
</dbReference>
<dbReference type="PROSITE" id="PS50109">
    <property type="entry name" value="HIS_KIN"/>
    <property type="match status" value="1"/>
</dbReference>
<feature type="transmembrane region" description="Helical" evidence="7">
    <location>
        <begin position="141"/>
        <end position="163"/>
    </location>
</feature>
<keyword evidence="10" id="KW-1185">Reference proteome</keyword>
<keyword evidence="3" id="KW-0597">Phosphoprotein</keyword>
<dbReference type="HOGENOM" id="CLU_000445_89_10_7"/>
<feature type="transmembrane region" description="Helical" evidence="7">
    <location>
        <begin position="7"/>
        <end position="28"/>
    </location>
</feature>
<evidence type="ECO:0000256" key="7">
    <source>
        <dbReference type="SAM" id="Phobius"/>
    </source>
</evidence>
<keyword evidence="5" id="KW-0418">Kinase</keyword>
<dbReference type="InterPro" id="IPR005467">
    <property type="entry name" value="His_kinase_dom"/>
</dbReference>
<dbReference type="Gene3D" id="1.10.287.130">
    <property type="match status" value="1"/>
</dbReference>
<protein>
    <recommendedName>
        <fullName evidence="2">histidine kinase</fullName>
        <ecNumber evidence="2">2.7.13.3</ecNumber>
    </recommendedName>
</protein>
<dbReference type="KEGG" id="sdl:Sdel_0256"/>
<dbReference type="PANTHER" id="PTHR45453:SF1">
    <property type="entry name" value="PHOSPHATE REGULON SENSOR PROTEIN PHOR"/>
    <property type="match status" value="1"/>
</dbReference>
<gene>
    <name evidence="9" type="ordered locus">Sdel_0256</name>
</gene>
<evidence type="ECO:0000256" key="6">
    <source>
        <dbReference type="ARBA" id="ARBA00023012"/>
    </source>
</evidence>
<dbReference type="PANTHER" id="PTHR45453">
    <property type="entry name" value="PHOSPHATE REGULON SENSOR PROTEIN PHOR"/>
    <property type="match status" value="1"/>
</dbReference>
<dbReference type="Pfam" id="PF02518">
    <property type="entry name" value="HATPase_c"/>
    <property type="match status" value="1"/>
</dbReference>
<keyword evidence="9" id="KW-0547">Nucleotide-binding</keyword>
<feature type="domain" description="Histidine kinase" evidence="8">
    <location>
        <begin position="179"/>
        <end position="379"/>
    </location>
</feature>
<dbReference type="Pfam" id="PF00512">
    <property type="entry name" value="HisKA"/>
    <property type="match status" value="1"/>
</dbReference>
<keyword evidence="9" id="KW-0067">ATP-binding</keyword>
<evidence type="ECO:0000256" key="5">
    <source>
        <dbReference type="ARBA" id="ARBA00022777"/>
    </source>
</evidence>
<dbReference type="InterPro" id="IPR036890">
    <property type="entry name" value="HATPase_C_sf"/>
</dbReference>
<evidence type="ECO:0000256" key="4">
    <source>
        <dbReference type="ARBA" id="ARBA00022679"/>
    </source>
</evidence>
<organism evidence="9 10">
    <name type="scientific">Sulfurospirillum deleyianum (strain ATCC 51133 / DSM 6946 / 5175)</name>
    <dbReference type="NCBI Taxonomy" id="525898"/>
    <lineage>
        <taxon>Bacteria</taxon>
        <taxon>Pseudomonadati</taxon>
        <taxon>Campylobacterota</taxon>
        <taxon>Epsilonproteobacteria</taxon>
        <taxon>Campylobacterales</taxon>
        <taxon>Sulfurospirillaceae</taxon>
        <taxon>Sulfurospirillum</taxon>
    </lineage>
</organism>
<proteinExistence type="predicted"/>
<keyword evidence="7" id="KW-0812">Transmembrane</keyword>
<reference evidence="10" key="1">
    <citation type="submission" date="2009-11" db="EMBL/GenBank/DDBJ databases">
        <title>The complete genome of Sulfurospirillum deleyianum DSM 6946.</title>
        <authorList>
            <consortium name="US DOE Joint Genome Institute (JGI-PGF)"/>
            <person name="Lucas S."/>
            <person name="Copeland A."/>
            <person name="Lapidus A."/>
            <person name="Glavina del Rio T."/>
            <person name="Dalin E."/>
            <person name="Tice H."/>
            <person name="Bruce D."/>
            <person name="Goodwin L."/>
            <person name="Pitluck S."/>
            <person name="Kyrpides N."/>
            <person name="Mavromatis K."/>
            <person name="Ivanova N."/>
            <person name="Ovchinnikova G."/>
            <person name="Munk A.C."/>
            <person name="Lu M."/>
            <person name="Brettin T."/>
            <person name="Detter J.C."/>
            <person name="Han C."/>
            <person name="Tapia R."/>
            <person name="Larimer F."/>
            <person name="Land M."/>
            <person name="Hauser L."/>
            <person name="Markowitz V."/>
            <person name="Cheng J.F."/>
            <person name="Hugenholtz P."/>
            <person name="Woyke T."/>
            <person name="Wu D."/>
            <person name="Aumann P."/>
            <person name="Schneider S."/>
            <person name="Lang E."/>
            <person name="Spring S."/>
            <person name="Klenk H.P."/>
            <person name="Eisen J.A."/>
        </authorList>
    </citation>
    <scope>NUCLEOTIDE SEQUENCE [LARGE SCALE GENOMIC DNA]</scope>
    <source>
        <strain evidence="10">ATCC 51133 / DSM 6946 / 5175</strain>
    </source>
</reference>
<dbReference type="SMART" id="SM00387">
    <property type="entry name" value="HATPase_c"/>
    <property type="match status" value="1"/>
</dbReference>
<dbReference type="GO" id="GO:0005886">
    <property type="term" value="C:plasma membrane"/>
    <property type="evidence" value="ECO:0007669"/>
    <property type="project" value="TreeGrafter"/>
</dbReference>
<dbReference type="GO" id="GO:0004721">
    <property type="term" value="F:phosphoprotein phosphatase activity"/>
    <property type="evidence" value="ECO:0007669"/>
    <property type="project" value="TreeGrafter"/>
</dbReference>
<reference evidence="9 10" key="2">
    <citation type="journal article" date="2010" name="Stand. Genomic Sci.">
        <title>Complete genome sequence of Sulfurospirillum deleyianum type strain (5175).</title>
        <authorList>
            <person name="Sikorski J."/>
            <person name="Lapidus A."/>
            <person name="Copeland A."/>
            <person name="Glavina Del Rio T."/>
            <person name="Nolan M."/>
            <person name="Lucas S."/>
            <person name="Chen F."/>
            <person name="Tice H."/>
            <person name="Cheng J.F."/>
            <person name="Saunders E."/>
            <person name="Bruce D."/>
            <person name="Goodwin L."/>
            <person name="Pitluck S."/>
            <person name="Ovchinnikova G."/>
            <person name="Pati A."/>
            <person name="Ivanova N."/>
            <person name="Mavromatis K."/>
            <person name="Chen A."/>
            <person name="Palaniappan K."/>
            <person name="Chain P."/>
            <person name="Land M."/>
            <person name="Hauser L."/>
            <person name="Chang Y.J."/>
            <person name="Jeffries C.D."/>
            <person name="Brettin T."/>
            <person name="Detter J.C."/>
            <person name="Han C."/>
            <person name="Rohde M."/>
            <person name="Lang E."/>
            <person name="Spring S."/>
            <person name="Goker M."/>
            <person name="Bristow J."/>
            <person name="Eisen J.A."/>
            <person name="Markowitz V."/>
            <person name="Hugenholtz P."/>
            <person name="Kyrpides N.C."/>
            <person name="Klenk H.P."/>
        </authorList>
    </citation>
    <scope>NUCLEOTIDE SEQUENCE [LARGE SCALE GENOMIC DNA]</scope>
    <source>
        <strain evidence="10">ATCC 51133 / DSM 6946 / 5175</strain>
    </source>
</reference>
<keyword evidence="4" id="KW-0808">Transferase</keyword>
<dbReference type="eggNOG" id="COG5002">
    <property type="taxonomic scope" value="Bacteria"/>
</dbReference>
<dbReference type="SUPFAM" id="SSF47384">
    <property type="entry name" value="Homodimeric domain of signal transducing histidine kinase"/>
    <property type="match status" value="1"/>
</dbReference>
<keyword evidence="7" id="KW-0472">Membrane</keyword>